<organism evidence="8 9">
    <name type="scientific">Periplaneta americana</name>
    <name type="common">American cockroach</name>
    <name type="synonym">Blatta americana</name>
    <dbReference type="NCBI Taxonomy" id="6978"/>
    <lineage>
        <taxon>Eukaryota</taxon>
        <taxon>Metazoa</taxon>
        <taxon>Ecdysozoa</taxon>
        <taxon>Arthropoda</taxon>
        <taxon>Hexapoda</taxon>
        <taxon>Insecta</taxon>
        <taxon>Pterygota</taxon>
        <taxon>Neoptera</taxon>
        <taxon>Polyneoptera</taxon>
        <taxon>Dictyoptera</taxon>
        <taxon>Blattodea</taxon>
        <taxon>Blattoidea</taxon>
        <taxon>Blattidae</taxon>
        <taxon>Blattinae</taxon>
        <taxon>Periplaneta</taxon>
    </lineage>
</organism>
<feature type="binding site" evidence="6">
    <location>
        <position position="313"/>
    </location>
    <ligand>
        <name>Zn(2+)</name>
        <dbReference type="ChEBI" id="CHEBI:29105"/>
    </ligand>
</feature>
<feature type="binding site" evidence="6">
    <location>
        <position position="246"/>
    </location>
    <ligand>
        <name>Zn(2+)</name>
        <dbReference type="ChEBI" id="CHEBI:29105"/>
    </ligand>
</feature>
<dbReference type="InterPro" id="IPR051486">
    <property type="entry name" value="Hcy_S-methyltransferase"/>
</dbReference>
<evidence type="ECO:0000256" key="2">
    <source>
        <dbReference type="ARBA" id="ARBA00022679"/>
    </source>
</evidence>
<accession>A0ABQ8T8H5</accession>
<dbReference type="PANTHER" id="PTHR46015:SF1">
    <property type="entry name" value="HOMOCYSTEINE S-METHYLTRANSFERASE-LIKE ISOFORM 1"/>
    <property type="match status" value="1"/>
</dbReference>
<evidence type="ECO:0000256" key="1">
    <source>
        <dbReference type="ARBA" id="ARBA00022603"/>
    </source>
</evidence>
<dbReference type="InterPro" id="IPR036589">
    <property type="entry name" value="HCY_dom_sf"/>
</dbReference>
<dbReference type="EMBL" id="JAJSOF020000015">
    <property type="protein sequence ID" value="KAJ4442005.1"/>
    <property type="molecule type" value="Genomic_DNA"/>
</dbReference>
<keyword evidence="3 6" id="KW-0479">Metal-binding</keyword>
<evidence type="ECO:0000256" key="5">
    <source>
        <dbReference type="ARBA" id="ARBA00034478"/>
    </source>
</evidence>
<reference evidence="8 9" key="1">
    <citation type="journal article" date="2022" name="Allergy">
        <title>Genome assembly and annotation of Periplaneta americana reveal a comprehensive cockroach allergen profile.</title>
        <authorList>
            <person name="Wang L."/>
            <person name="Xiong Q."/>
            <person name="Saelim N."/>
            <person name="Wang L."/>
            <person name="Nong W."/>
            <person name="Wan A.T."/>
            <person name="Shi M."/>
            <person name="Liu X."/>
            <person name="Cao Q."/>
            <person name="Hui J.H.L."/>
            <person name="Sookrung N."/>
            <person name="Leung T.F."/>
            <person name="Tungtrongchitr A."/>
            <person name="Tsui S.K.W."/>
        </authorList>
    </citation>
    <scope>NUCLEOTIDE SEQUENCE [LARGE SCALE GENOMIC DNA]</scope>
    <source>
        <strain evidence="8">PWHHKU_190912</strain>
    </source>
</reference>
<keyword evidence="1 6" id="KW-0489">Methyltransferase</keyword>
<keyword evidence="9" id="KW-1185">Reference proteome</keyword>
<protein>
    <recommendedName>
        <fullName evidence="7">Hcy-binding domain-containing protein</fullName>
    </recommendedName>
</protein>
<comment type="caution">
    <text evidence="8">The sequence shown here is derived from an EMBL/GenBank/DDBJ whole genome shotgun (WGS) entry which is preliminary data.</text>
</comment>
<dbReference type="PROSITE" id="PS50970">
    <property type="entry name" value="HCY"/>
    <property type="match status" value="1"/>
</dbReference>
<name>A0ABQ8T8H5_PERAM</name>
<dbReference type="Pfam" id="PF02574">
    <property type="entry name" value="S-methyl_trans"/>
    <property type="match status" value="1"/>
</dbReference>
<evidence type="ECO:0000313" key="9">
    <source>
        <dbReference type="Proteomes" id="UP001148838"/>
    </source>
</evidence>
<evidence type="ECO:0000313" key="8">
    <source>
        <dbReference type="EMBL" id="KAJ4442005.1"/>
    </source>
</evidence>
<evidence type="ECO:0000256" key="3">
    <source>
        <dbReference type="ARBA" id="ARBA00022723"/>
    </source>
</evidence>
<dbReference type="Gene3D" id="3.20.20.330">
    <property type="entry name" value="Homocysteine-binding-like domain"/>
    <property type="match status" value="1"/>
</dbReference>
<proteinExistence type="predicted"/>
<evidence type="ECO:0000256" key="6">
    <source>
        <dbReference type="PROSITE-ProRule" id="PRU00333"/>
    </source>
</evidence>
<gene>
    <name evidence="8" type="ORF">ANN_11869</name>
</gene>
<sequence length="344" mass="38645">MCALESDIVVLDGGFATQLCRHVSDPVDGTPLWSASFLYTNPDAVIKTHLDFLRAGAEVLMTNTYQASIEGFVNHLGLNEEDSYKLIKNAVHLAKTARSQYAKEVGAIADKILIAGAIGPYGSALHDCSEYTGSYVSHVSKKEMADWHRPRMQALIEAGVDLLAFETIPAQSEAEALVELLKEFPQQKAWLVFSCKVYRHYYKVFSFLDFCSQDNFHTCHGEKFQDAAKKCWEINSSQLIAVGVNCLSPKYVSSLLKGINKDKTDNPIPLIVYPNSGESYDLERGWFDRDKCCPVEDYVQEWLNLGVTYIGGCCRTYADDITRIKKEVNKWTSKRKIIETNGHQ</sequence>
<comment type="pathway">
    <text evidence="5">Amino-acid biosynthesis; L-methionine biosynthesis via de novo pathway.</text>
</comment>
<dbReference type="InterPro" id="IPR003726">
    <property type="entry name" value="HCY_dom"/>
</dbReference>
<feature type="binding site" evidence="6">
    <location>
        <position position="314"/>
    </location>
    <ligand>
        <name>Zn(2+)</name>
        <dbReference type="ChEBI" id="CHEBI:29105"/>
    </ligand>
</feature>
<evidence type="ECO:0000256" key="4">
    <source>
        <dbReference type="ARBA" id="ARBA00022833"/>
    </source>
</evidence>
<keyword evidence="2 6" id="KW-0808">Transferase</keyword>
<comment type="cofactor">
    <cofactor evidence="6">
        <name>Zn(2+)</name>
        <dbReference type="ChEBI" id="CHEBI:29105"/>
    </cofactor>
</comment>
<dbReference type="SUPFAM" id="SSF82282">
    <property type="entry name" value="Homocysteine S-methyltransferase"/>
    <property type="match status" value="1"/>
</dbReference>
<keyword evidence="4 6" id="KW-0862">Zinc</keyword>
<evidence type="ECO:0000259" key="7">
    <source>
        <dbReference type="PROSITE" id="PS50970"/>
    </source>
</evidence>
<dbReference type="PIRSF" id="PIRSF037505">
    <property type="entry name" value="Betaine_HMT"/>
    <property type="match status" value="1"/>
</dbReference>
<feature type="domain" description="Hcy-binding" evidence="7">
    <location>
        <begin position="1"/>
        <end position="328"/>
    </location>
</feature>
<dbReference type="PANTHER" id="PTHR46015">
    <property type="entry name" value="ZGC:172121"/>
    <property type="match status" value="1"/>
</dbReference>
<dbReference type="Proteomes" id="UP001148838">
    <property type="component" value="Unassembled WGS sequence"/>
</dbReference>
<dbReference type="InterPro" id="IPR017226">
    <property type="entry name" value="BHMT-like"/>
</dbReference>